<organism evidence="1 2">
    <name type="scientific">Stephania japonica</name>
    <dbReference type="NCBI Taxonomy" id="461633"/>
    <lineage>
        <taxon>Eukaryota</taxon>
        <taxon>Viridiplantae</taxon>
        <taxon>Streptophyta</taxon>
        <taxon>Embryophyta</taxon>
        <taxon>Tracheophyta</taxon>
        <taxon>Spermatophyta</taxon>
        <taxon>Magnoliopsida</taxon>
        <taxon>Ranunculales</taxon>
        <taxon>Menispermaceae</taxon>
        <taxon>Menispermoideae</taxon>
        <taxon>Cissampelideae</taxon>
        <taxon>Stephania</taxon>
    </lineage>
</organism>
<comment type="caution">
    <text evidence="1">The sequence shown here is derived from an EMBL/GenBank/DDBJ whole genome shotgun (WGS) entry which is preliminary data.</text>
</comment>
<dbReference type="EMBL" id="JBBNAE010000006">
    <property type="protein sequence ID" value="KAK9116251.1"/>
    <property type="molecule type" value="Genomic_DNA"/>
</dbReference>
<gene>
    <name evidence="1" type="ORF">Sjap_015198</name>
</gene>
<proteinExistence type="predicted"/>
<dbReference type="Proteomes" id="UP001417504">
    <property type="component" value="Unassembled WGS sequence"/>
</dbReference>
<accession>A0AAP0IK96</accession>
<reference evidence="1 2" key="1">
    <citation type="submission" date="2024-01" db="EMBL/GenBank/DDBJ databases">
        <title>Genome assemblies of Stephania.</title>
        <authorList>
            <person name="Yang L."/>
        </authorList>
    </citation>
    <scope>NUCLEOTIDE SEQUENCE [LARGE SCALE GENOMIC DNA]</scope>
    <source>
        <strain evidence="1">QJT</strain>
        <tissue evidence="1">Leaf</tissue>
    </source>
</reference>
<evidence type="ECO:0000313" key="1">
    <source>
        <dbReference type="EMBL" id="KAK9116251.1"/>
    </source>
</evidence>
<name>A0AAP0IK96_9MAGN</name>
<evidence type="ECO:0000313" key="2">
    <source>
        <dbReference type="Proteomes" id="UP001417504"/>
    </source>
</evidence>
<sequence length="59" mass="5839">MVSFFISFLVLDEEGDSADAPDLDDGDVGAGAGGEALLAAVGADQLDQSVLEAVGADPD</sequence>
<protein>
    <submittedName>
        <fullName evidence="1">Uncharacterized protein</fullName>
    </submittedName>
</protein>
<dbReference type="AlphaFoldDB" id="A0AAP0IK96"/>
<keyword evidence="2" id="KW-1185">Reference proteome</keyword>